<evidence type="ECO:0000256" key="16">
    <source>
        <dbReference type="ARBA" id="ARBA00049421"/>
    </source>
</evidence>
<evidence type="ECO:0000256" key="15">
    <source>
        <dbReference type="ARBA" id="ARBA00041712"/>
    </source>
</evidence>
<keyword evidence="20" id="KW-1185">Reference proteome</keyword>
<dbReference type="EMBL" id="CAICTM010000981">
    <property type="protein sequence ID" value="CAB9519040.1"/>
    <property type="molecule type" value="Genomic_DNA"/>
</dbReference>
<evidence type="ECO:0000256" key="8">
    <source>
        <dbReference type="ARBA" id="ARBA00022723"/>
    </source>
</evidence>
<dbReference type="Gene3D" id="3.90.550.10">
    <property type="entry name" value="Spore Coat Polysaccharide Biosynthesis Protein SpsA, Chain A"/>
    <property type="match status" value="1"/>
</dbReference>
<evidence type="ECO:0000256" key="7">
    <source>
        <dbReference type="ARBA" id="ARBA00022692"/>
    </source>
</evidence>
<dbReference type="GO" id="GO:0000139">
    <property type="term" value="C:Golgi membrane"/>
    <property type="evidence" value="ECO:0007669"/>
    <property type="project" value="UniProtKB-SubCell"/>
</dbReference>
<evidence type="ECO:0000256" key="17">
    <source>
        <dbReference type="SAM" id="MobiDB-lite"/>
    </source>
</evidence>
<feature type="transmembrane region" description="Helical" evidence="18">
    <location>
        <begin position="26"/>
        <end position="50"/>
    </location>
</feature>
<dbReference type="AlphaFoldDB" id="A0A9N8HNF9"/>
<evidence type="ECO:0000256" key="6">
    <source>
        <dbReference type="ARBA" id="ARBA00022679"/>
    </source>
</evidence>
<organism evidence="19 20">
    <name type="scientific">Seminavis robusta</name>
    <dbReference type="NCBI Taxonomy" id="568900"/>
    <lineage>
        <taxon>Eukaryota</taxon>
        <taxon>Sar</taxon>
        <taxon>Stramenopiles</taxon>
        <taxon>Ochrophyta</taxon>
        <taxon>Bacillariophyta</taxon>
        <taxon>Bacillariophyceae</taxon>
        <taxon>Bacillariophycidae</taxon>
        <taxon>Naviculales</taxon>
        <taxon>Naviculaceae</taxon>
        <taxon>Seminavis</taxon>
    </lineage>
</organism>
<evidence type="ECO:0000256" key="12">
    <source>
        <dbReference type="ARBA" id="ARBA00023136"/>
    </source>
</evidence>
<dbReference type="Pfam" id="PF03071">
    <property type="entry name" value="GNT-I"/>
    <property type="match status" value="1"/>
</dbReference>
<dbReference type="GO" id="GO:0046872">
    <property type="term" value="F:metal ion binding"/>
    <property type="evidence" value="ECO:0007669"/>
    <property type="project" value="UniProtKB-KW"/>
</dbReference>
<evidence type="ECO:0000256" key="5">
    <source>
        <dbReference type="ARBA" id="ARBA00022676"/>
    </source>
</evidence>
<comment type="caution">
    <text evidence="19">The sequence shown here is derived from an EMBL/GenBank/DDBJ whole genome shotgun (WGS) entry which is preliminary data.</text>
</comment>
<comment type="similarity">
    <text evidence="4">Belongs to the glycosyltransferase 13 family.</text>
</comment>
<keyword evidence="10 18" id="KW-1133">Transmembrane helix</keyword>
<evidence type="ECO:0000256" key="10">
    <source>
        <dbReference type="ARBA" id="ARBA00022989"/>
    </source>
</evidence>
<comment type="subcellular location">
    <subcellularLocation>
        <location evidence="2">Golgi apparatus membrane</location>
        <topology evidence="2">Single-pass type II membrane protein</topology>
    </subcellularLocation>
</comment>
<keyword evidence="6" id="KW-0808">Transferase</keyword>
<comment type="pathway">
    <text evidence="3">Protein modification; protein glycosylation.</text>
</comment>
<evidence type="ECO:0000313" key="20">
    <source>
        <dbReference type="Proteomes" id="UP001153069"/>
    </source>
</evidence>
<feature type="region of interest" description="Disordered" evidence="17">
    <location>
        <begin position="59"/>
        <end position="90"/>
    </location>
</feature>
<evidence type="ECO:0000256" key="1">
    <source>
        <dbReference type="ARBA" id="ARBA00001936"/>
    </source>
</evidence>
<keyword evidence="12 18" id="KW-0472">Membrane</keyword>
<dbReference type="InterPro" id="IPR052261">
    <property type="entry name" value="Glycosyltransferase_13"/>
</dbReference>
<evidence type="ECO:0000256" key="2">
    <source>
        <dbReference type="ARBA" id="ARBA00004323"/>
    </source>
</evidence>
<dbReference type="SUPFAM" id="SSF53448">
    <property type="entry name" value="Nucleotide-diphospho-sugar transferases"/>
    <property type="match status" value="1"/>
</dbReference>
<gene>
    <name evidence="19" type="ORF">SEMRO_983_G227820.1</name>
</gene>
<keyword evidence="11" id="KW-0333">Golgi apparatus</keyword>
<dbReference type="InterPro" id="IPR029044">
    <property type="entry name" value="Nucleotide-diphossugar_trans"/>
</dbReference>
<evidence type="ECO:0000256" key="11">
    <source>
        <dbReference type="ARBA" id="ARBA00023034"/>
    </source>
</evidence>
<keyword evidence="9" id="KW-0735">Signal-anchor</keyword>
<dbReference type="FunFam" id="3.90.550.10:FF:000252">
    <property type="entry name" value="Protein O-linked-mannose beta-1,2-N-acetylglucosaminyltransferase 1"/>
    <property type="match status" value="1"/>
</dbReference>
<dbReference type="EC" id="2.4.1.101" evidence="14"/>
<evidence type="ECO:0000256" key="9">
    <source>
        <dbReference type="ARBA" id="ARBA00022968"/>
    </source>
</evidence>
<evidence type="ECO:0000256" key="4">
    <source>
        <dbReference type="ARBA" id="ARBA00006492"/>
    </source>
</evidence>
<keyword evidence="5" id="KW-0328">Glycosyltransferase</keyword>
<dbReference type="Proteomes" id="UP001153069">
    <property type="component" value="Unassembled WGS sequence"/>
</dbReference>
<dbReference type="OrthoDB" id="440755at2759"/>
<dbReference type="InterPro" id="IPR004139">
    <property type="entry name" value="Glyco_trans_13"/>
</dbReference>
<evidence type="ECO:0000256" key="13">
    <source>
        <dbReference type="ARBA" id="ARBA00023211"/>
    </source>
</evidence>
<accession>A0A9N8HNF9</accession>
<dbReference type="Gene3D" id="3.10.180.20">
    <property type="entry name" value="N-Acetylglucosaminyltransferase I, Domain 2"/>
    <property type="match status" value="1"/>
</dbReference>
<dbReference type="GO" id="GO:0003827">
    <property type="term" value="F:alpha-1,3-mannosylglycoprotein 2-beta-N-acetylglucosaminyltransferase activity"/>
    <property type="evidence" value="ECO:0007669"/>
    <property type="project" value="UniProtKB-EC"/>
</dbReference>
<comment type="catalytic activity">
    <reaction evidence="16">
        <text>N(4)-(alpha-D-Man-(1-&gt;3)-[alpha-D-Man-(1-&gt;3)-[alpha-D-Man-(1-&gt;6)]-alpha-D-Man-(1-&gt;6)]-beta-D-Man-(1-&gt;4)-beta-D-GlcNAc-(1-&gt;4)-beta-D-GlcNAc)-L-asparaginyl-[protein] (N-glucan mannose isomer 5A1,2) + UDP-N-acetyl-alpha-D-glucosamine = N(4)-{beta-D-GlcNAc-(1-&gt;2)-alpha-D-Man-(1-&gt;3)-[alpha-D-Man-(1-&gt;3)-[alpha-D-Man-(1-&gt;6)]-alpha-D-Man-(1-&gt;6)]-beta-D-Man-(1-&gt;4)-beta-D-GlcNAc-(1-&gt;4)-beta-D-GlcNAc}-L-asparaginyl-[protein] + UDP + H(+)</text>
        <dbReference type="Rhea" id="RHEA:11456"/>
        <dbReference type="Rhea" id="RHEA-COMP:14367"/>
        <dbReference type="Rhea" id="RHEA-COMP:14368"/>
        <dbReference type="ChEBI" id="CHEBI:15378"/>
        <dbReference type="ChEBI" id="CHEBI:57705"/>
        <dbReference type="ChEBI" id="CHEBI:58223"/>
        <dbReference type="ChEBI" id="CHEBI:59087"/>
        <dbReference type="ChEBI" id="CHEBI:60625"/>
        <dbReference type="EC" id="2.4.1.101"/>
    </reaction>
</comment>
<sequence>MMEKNSQPLTRLRRVNKRRRKQGNRLVVPLIILGIAFLFMIWTMVSFLTLSSPTVSNNGRNNNNVQGVPQAAVDKQQQQSRRQKPAAPTEELKPFESPLLIFTCSRAGYLTETLNTIFQYIEPNCKMGCPIVVTQDRNAEDVTAVIQQFKTKFEGKGIPFYHINHPASPNLRGNPYQLLAVHYGWALRTLFDGQAYTQQPLPQRVIILEEDLRIAPDFFGYFEATAPLLDADPHLLAVSAFNDNGYQNQAVDTKRLLRSDFFPGLGWMMTRQTWTQDIGAKWPNGYWDDWLREPAQRQGRHIIRPEVTRTFHFGDKGGASQNQFGGNHHRIELNHEKVDWTQQDLSYLVEDTFDRNYANMVANARLATSRAEALEICQQGANARLEYSGIPGFARAAKRLNLMTDEKATIFRTAYKGVVETRPDGKTLLFLTPPLDQLKANFGSSWPS</sequence>
<reference evidence="19" key="1">
    <citation type="submission" date="2020-06" db="EMBL/GenBank/DDBJ databases">
        <authorList>
            <consortium name="Plant Systems Biology data submission"/>
        </authorList>
    </citation>
    <scope>NUCLEOTIDE SEQUENCE</scope>
    <source>
        <strain evidence="19">D6</strain>
    </source>
</reference>
<evidence type="ECO:0000256" key="18">
    <source>
        <dbReference type="SAM" id="Phobius"/>
    </source>
</evidence>
<evidence type="ECO:0000256" key="3">
    <source>
        <dbReference type="ARBA" id="ARBA00004922"/>
    </source>
</evidence>
<evidence type="ECO:0000256" key="14">
    <source>
        <dbReference type="ARBA" id="ARBA00038949"/>
    </source>
</evidence>
<comment type="cofactor">
    <cofactor evidence="1">
        <name>Mn(2+)</name>
        <dbReference type="ChEBI" id="CHEBI:29035"/>
    </cofactor>
</comment>
<proteinExistence type="inferred from homology"/>
<name>A0A9N8HNF9_9STRA</name>
<dbReference type="PANTHER" id="PTHR10468:SF0">
    <property type="entry name" value="ALPHA-1,3-MANNOSYL-GLYCOPROTEIN 2-BETA-N-ACETYLGLUCOSAMINYLTRANSFERASE"/>
    <property type="match status" value="1"/>
</dbReference>
<keyword evidence="8" id="KW-0479">Metal-binding</keyword>
<protein>
    <recommendedName>
        <fullName evidence="14">alpha-1,3-mannosyl-glycoprotein 2-beta-N-acetylglucosaminyltransferase</fullName>
        <ecNumber evidence="14">2.4.1.101</ecNumber>
    </recommendedName>
    <alternativeName>
        <fullName evidence="15">N-glycosyl-oligosaccharide-glycoprotein N-acetylglucosaminyltransferase I</fullName>
    </alternativeName>
</protein>
<dbReference type="PANTHER" id="PTHR10468">
    <property type="entry name" value="PROTEIN O-LINKED-MANNOSE BETA-1,2-N-ACETYLGLUCOSAMINYLTRANSFERASE 1/ALPHA-1,3-MANNOSYL-GLYCOPROTEIN 2-BETA-N-ACETYLGLUCOSAMINYLTRANSFERASE"/>
    <property type="match status" value="1"/>
</dbReference>
<keyword evidence="7 18" id="KW-0812">Transmembrane</keyword>
<evidence type="ECO:0000313" key="19">
    <source>
        <dbReference type="EMBL" id="CAB9519040.1"/>
    </source>
</evidence>
<keyword evidence="13" id="KW-0464">Manganese</keyword>